<keyword evidence="2" id="KW-1185">Reference proteome</keyword>
<dbReference type="GeneID" id="59053000"/>
<dbReference type="Proteomes" id="UP000054928">
    <property type="component" value="Unassembled WGS sequence"/>
</dbReference>
<dbReference type="EMBL" id="CCYD01003105">
    <property type="protein sequence ID" value="CEG50367.1"/>
    <property type="molecule type" value="Genomic_DNA"/>
</dbReference>
<proteinExistence type="predicted"/>
<organism evidence="1 2">
    <name type="scientific">Plasmopara halstedii</name>
    <name type="common">Downy mildew of sunflower</name>
    <dbReference type="NCBI Taxonomy" id="4781"/>
    <lineage>
        <taxon>Eukaryota</taxon>
        <taxon>Sar</taxon>
        <taxon>Stramenopiles</taxon>
        <taxon>Oomycota</taxon>
        <taxon>Peronosporomycetes</taxon>
        <taxon>Peronosporales</taxon>
        <taxon>Peronosporaceae</taxon>
        <taxon>Plasmopara</taxon>
    </lineage>
</organism>
<dbReference type="RefSeq" id="XP_036263522.1">
    <property type="nucleotide sequence ID" value="XM_036407284.1"/>
</dbReference>
<protein>
    <submittedName>
        <fullName evidence="1">Uncharacterized protein</fullName>
    </submittedName>
</protein>
<reference evidence="2" key="1">
    <citation type="submission" date="2014-09" db="EMBL/GenBank/DDBJ databases">
        <authorList>
            <person name="Sharma Rahul"/>
            <person name="Thines Marco"/>
        </authorList>
    </citation>
    <scope>NUCLEOTIDE SEQUENCE [LARGE SCALE GENOMIC DNA]</scope>
</reference>
<accession>A0A0P1B6A3</accession>
<evidence type="ECO:0000313" key="2">
    <source>
        <dbReference type="Proteomes" id="UP000054928"/>
    </source>
</evidence>
<dbReference type="AlphaFoldDB" id="A0A0P1B6A3"/>
<sequence>MHDDTIYYIGIHSEMTRSSTVSLSCYHWGLEAVSIRCSSINELAVPSSRGITYPICRKSPSLRLAQIALQAQQTIIAVMFPQYYQVPIFSCRMW</sequence>
<evidence type="ECO:0000313" key="1">
    <source>
        <dbReference type="EMBL" id="CEG50367.1"/>
    </source>
</evidence>
<name>A0A0P1B6A3_PLAHL</name>